<dbReference type="Gene3D" id="3.10.129.10">
    <property type="entry name" value="Hotdog Thioesterase"/>
    <property type="match status" value="1"/>
</dbReference>
<proteinExistence type="inferred from homology"/>
<comment type="caution">
    <text evidence="3">The sequence shown here is derived from an EMBL/GenBank/DDBJ whole genome shotgun (WGS) entry which is preliminary data.</text>
</comment>
<dbReference type="Pfam" id="PF13279">
    <property type="entry name" value="4HBT_2"/>
    <property type="match status" value="1"/>
</dbReference>
<protein>
    <submittedName>
        <fullName evidence="3">Acyl-CoA thioesterase FadM</fullName>
    </submittedName>
</protein>
<dbReference type="InterPro" id="IPR050563">
    <property type="entry name" value="4-hydroxybenzoyl-CoA_TE"/>
</dbReference>
<dbReference type="AlphaFoldDB" id="A0A7W9SY44"/>
<evidence type="ECO:0000256" key="1">
    <source>
        <dbReference type="ARBA" id="ARBA00005953"/>
    </source>
</evidence>
<dbReference type="EMBL" id="JACHGG010000001">
    <property type="protein sequence ID" value="MBB6058051.1"/>
    <property type="molecule type" value="Genomic_DNA"/>
</dbReference>
<sequence length="147" mass="16426">MARVKVQLPETYLLAVEIPVRITDLNYGAHLGNDALLSILHEARVQFLRHLGQAEYDPATGLGHIMADVAIEYKGEGFYGDVLHIQMAATDLGKYGFDLVYWVKNQAGREIARAKTGMLGFNYTTRQLLPLPEEYAARLRGPEARPL</sequence>
<evidence type="ECO:0000256" key="2">
    <source>
        <dbReference type="ARBA" id="ARBA00022801"/>
    </source>
</evidence>
<accession>A0A7W9SY44</accession>
<organism evidence="3 4">
    <name type="scientific">Hymenobacter luteus</name>
    <dbReference type="NCBI Taxonomy" id="1411122"/>
    <lineage>
        <taxon>Bacteria</taxon>
        <taxon>Pseudomonadati</taxon>
        <taxon>Bacteroidota</taxon>
        <taxon>Cytophagia</taxon>
        <taxon>Cytophagales</taxon>
        <taxon>Hymenobacteraceae</taxon>
        <taxon>Hymenobacter</taxon>
    </lineage>
</organism>
<keyword evidence="2" id="KW-0378">Hydrolase</keyword>
<dbReference type="GO" id="GO:0047617">
    <property type="term" value="F:fatty acyl-CoA hydrolase activity"/>
    <property type="evidence" value="ECO:0007669"/>
    <property type="project" value="TreeGrafter"/>
</dbReference>
<name>A0A7W9SY44_9BACT</name>
<gene>
    <name evidence="3" type="ORF">HNQ93_000881</name>
</gene>
<comment type="similarity">
    <text evidence="1">Belongs to the 4-hydroxybenzoyl-CoA thioesterase family.</text>
</comment>
<evidence type="ECO:0000313" key="3">
    <source>
        <dbReference type="EMBL" id="MBB6058051.1"/>
    </source>
</evidence>
<dbReference type="CDD" id="cd00586">
    <property type="entry name" value="4HBT"/>
    <property type="match status" value="1"/>
</dbReference>
<dbReference type="PANTHER" id="PTHR31793">
    <property type="entry name" value="4-HYDROXYBENZOYL-COA THIOESTERASE FAMILY MEMBER"/>
    <property type="match status" value="1"/>
</dbReference>
<evidence type="ECO:0000313" key="4">
    <source>
        <dbReference type="Proteomes" id="UP000532746"/>
    </source>
</evidence>
<dbReference type="SUPFAM" id="SSF54637">
    <property type="entry name" value="Thioesterase/thiol ester dehydrase-isomerase"/>
    <property type="match status" value="1"/>
</dbReference>
<dbReference type="RefSeq" id="WP_183401777.1">
    <property type="nucleotide sequence ID" value="NZ_JACHGG010000001.1"/>
</dbReference>
<reference evidence="3 4" key="1">
    <citation type="submission" date="2020-08" db="EMBL/GenBank/DDBJ databases">
        <title>Genomic Encyclopedia of Type Strains, Phase IV (KMG-IV): sequencing the most valuable type-strain genomes for metagenomic binning, comparative biology and taxonomic classification.</title>
        <authorList>
            <person name="Goeker M."/>
        </authorList>
    </citation>
    <scope>NUCLEOTIDE SEQUENCE [LARGE SCALE GENOMIC DNA]</scope>
    <source>
        <strain evidence="3 4">DSM 26718</strain>
    </source>
</reference>
<dbReference type="Proteomes" id="UP000532746">
    <property type="component" value="Unassembled WGS sequence"/>
</dbReference>
<keyword evidence="4" id="KW-1185">Reference proteome</keyword>
<dbReference type="InterPro" id="IPR029069">
    <property type="entry name" value="HotDog_dom_sf"/>
</dbReference>
<dbReference type="PANTHER" id="PTHR31793:SF27">
    <property type="entry name" value="NOVEL THIOESTERASE SUPERFAMILY DOMAIN AND SAPOSIN A-TYPE DOMAIN CONTAINING PROTEIN (0610012H03RIK)"/>
    <property type="match status" value="1"/>
</dbReference>